<dbReference type="InterPro" id="IPR043741">
    <property type="entry name" value="DUF5686"/>
</dbReference>
<dbReference type="EMBL" id="PTJE01000001">
    <property type="protein sequence ID" value="PPK96325.1"/>
    <property type="molecule type" value="Genomic_DNA"/>
</dbReference>
<dbReference type="AlphaFoldDB" id="A0A2S6IQ80"/>
<proteinExistence type="predicted"/>
<dbReference type="Pfam" id="PF18939">
    <property type="entry name" value="DUF5686"/>
    <property type="match status" value="1"/>
</dbReference>
<evidence type="ECO:0000256" key="1">
    <source>
        <dbReference type="SAM" id="SignalP"/>
    </source>
</evidence>
<protein>
    <submittedName>
        <fullName evidence="2">Uncharacterized protein</fullName>
    </submittedName>
</protein>
<evidence type="ECO:0000313" key="3">
    <source>
        <dbReference type="Proteomes" id="UP000239002"/>
    </source>
</evidence>
<dbReference type="RefSeq" id="WP_104513896.1">
    <property type="nucleotide sequence ID" value="NZ_MQVW01000022.1"/>
</dbReference>
<keyword evidence="3" id="KW-1185">Reference proteome</keyword>
<accession>A0A2S6IQ80</accession>
<feature type="chain" id="PRO_5015676610" evidence="1">
    <location>
        <begin position="19"/>
        <end position="729"/>
    </location>
</feature>
<dbReference type="OrthoDB" id="983143at2"/>
<organism evidence="2 3">
    <name type="scientific">Nonlabens xylanidelens</name>
    <dbReference type="NCBI Taxonomy" id="191564"/>
    <lineage>
        <taxon>Bacteria</taxon>
        <taxon>Pseudomonadati</taxon>
        <taxon>Bacteroidota</taxon>
        <taxon>Flavobacteriia</taxon>
        <taxon>Flavobacteriales</taxon>
        <taxon>Flavobacteriaceae</taxon>
        <taxon>Nonlabens</taxon>
    </lineage>
</organism>
<gene>
    <name evidence="2" type="ORF">LY01_00143</name>
</gene>
<name>A0A2S6IQ80_9FLAO</name>
<keyword evidence="1" id="KW-0732">Signal</keyword>
<reference evidence="2 3" key="1">
    <citation type="submission" date="2018-02" db="EMBL/GenBank/DDBJ databases">
        <title>Genomic Encyclopedia of Archaeal and Bacterial Type Strains, Phase II (KMG-II): from individual species to whole genera.</title>
        <authorList>
            <person name="Goeker M."/>
        </authorList>
    </citation>
    <scope>NUCLEOTIDE SEQUENCE [LARGE SCALE GENOMIC DNA]</scope>
    <source>
        <strain evidence="2 3">DSM 16809</strain>
    </source>
</reference>
<feature type="signal peptide" evidence="1">
    <location>
        <begin position="1"/>
        <end position="18"/>
    </location>
</feature>
<comment type="caution">
    <text evidence="2">The sequence shown here is derived from an EMBL/GenBank/DDBJ whole genome shotgun (WGS) entry which is preliminary data.</text>
</comment>
<evidence type="ECO:0000313" key="2">
    <source>
        <dbReference type="EMBL" id="PPK96325.1"/>
    </source>
</evidence>
<dbReference type="Proteomes" id="UP000239002">
    <property type="component" value="Unassembled WGS sequence"/>
</dbReference>
<sequence length="729" mass="84236">MKLVFGIFILLLSIGMFAQQQSTREAEMLMTKVLISSKKNDPTHKLNSYKYDAYENLKVSGDPEALTGPGYKKTELRKTLKKTGVFFAEKTSQHIYDDIEGYKEVITGANMPGFEKPVYPIYNIDFQSENIYDNTYIIFDQEFISPLNEKAPSLYDFKIEKDTIINDRPVSKIIFTPRYKKEAQLFYGSLYIDHQTNGVAKAVFKKTGDLNIIAYHDFIYDPTTSLWFNSSRKLYVRKEKTRKELEILGARLEVGIEKKVGDDQNASEELYLIIEALNSNFKTNKEINYGRKGLKIEVQDSAITQQEQYWDKYRGDDAFSTTELARFMDLDSIVAASKITRKLETLDKFKVGYFPVSFFDVDLKYLVKFNDYEAFRIGIGGQTNEKLSEKFRINGYLAYGTNDAVFKHKIGIGYRINKEKNTWLNIYKQDDINEFAAESFLTDARVYSLFEPRLINIPTFYLYKQYGMSLQQRLFPSVISEVSLSRKRITQTTNYQFNPTGDPFSDYVLSEISLGARWSPVSEFMRTPQGYQEITRGYPILSGQITQGIKGLAESNFNYLKVSGKAEYTINRPNKTSTDFMIEGHYSAGEVPLTHLYHAYPNAPNKDEILQRFSVAGRRSFETMYFNEFFSDKLLIGQVKHRFAPFKIFSFLQPELVLISKAAWGDLDNEQRHENISFNTLEKGYLESGFELNKLIFGFGLSASYRYGAYHLPDFADNLALKFTFYLEL</sequence>